<dbReference type="KEGG" id="mmw:Mmwyl1_1192"/>
<name>A6VUJ2_MARMS</name>
<accession>A6VUJ2</accession>
<proteinExistence type="predicted"/>
<dbReference type="eggNOG" id="COG1388">
    <property type="taxonomic scope" value="Bacteria"/>
</dbReference>
<organism evidence="1">
    <name type="scientific">Marinomonas sp. (strain MWYL1)</name>
    <dbReference type="NCBI Taxonomy" id="400668"/>
    <lineage>
        <taxon>Bacteria</taxon>
        <taxon>Pseudomonadati</taxon>
        <taxon>Pseudomonadota</taxon>
        <taxon>Gammaproteobacteria</taxon>
        <taxon>Oceanospirillales</taxon>
        <taxon>Oceanospirillaceae</taxon>
        <taxon>Marinomonas</taxon>
    </lineage>
</organism>
<dbReference type="EMBL" id="CP000749">
    <property type="protein sequence ID" value="ABR70121.1"/>
    <property type="molecule type" value="Genomic_DNA"/>
</dbReference>
<dbReference type="STRING" id="400668.Mmwyl1_1192"/>
<reference evidence="1" key="1">
    <citation type="submission" date="2007-06" db="EMBL/GenBank/DDBJ databases">
        <title>Complete sequence of Marinomonas sp. MWYL1.</title>
        <authorList>
            <consortium name="US DOE Joint Genome Institute"/>
            <person name="Copeland A."/>
            <person name="Lucas S."/>
            <person name="Lapidus A."/>
            <person name="Barry K."/>
            <person name="Glavina del Rio T."/>
            <person name="Dalin E."/>
            <person name="Tice H."/>
            <person name="Pitluck S."/>
            <person name="Kiss H."/>
            <person name="Brettin T."/>
            <person name="Bruce D."/>
            <person name="Detter J.C."/>
            <person name="Han C."/>
            <person name="Schmutz J."/>
            <person name="Larimer F."/>
            <person name="Land M."/>
            <person name="Hauser L."/>
            <person name="Kyrpides N."/>
            <person name="Kim E."/>
            <person name="Johnston A.W.B."/>
            <person name="Todd J.D."/>
            <person name="Rogers R."/>
            <person name="Wexler M."/>
            <person name="Bond P.L."/>
            <person name="Li Y."/>
            <person name="Richardson P."/>
        </authorList>
    </citation>
    <scope>NUCLEOTIDE SEQUENCE [LARGE SCALE GENOMIC DNA]</scope>
    <source>
        <strain evidence="1">MWYL1</strain>
    </source>
</reference>
<dbReference type="HOGENOM" id="CLU_008173_0_0_6"/>
<evidence type="ECO:0000313" key="1">
    <source>
        <dbReference type="EMBL" id="ABR70121.1"/>
    </source>
</evidence>
<sequence length="887" mass="99156">MPADIKDIKPDTDIVDLDRVEEFYNIWKNRNHKMIVECLNKDFYTNVRLRRNGYSADELEGAFVRYNINSSIPIGYYTLMARIVGLNLLSVAVKEQCLTEDQLLSGKADVNRIREMFENQTSSLTKLESVLSKIKVETLGYYPAYVLQLLIVREVAKRIKDFKDLVGKNQDYVAQVNKILPYAHKCQARIDFLRECAEKQKEAQLYYRVEGAKFADQVLEQQPIQLIWDEHDYQPENLTNQLYATNSSAQCHIVECALASEPNKPLYIRSNHAVLSDKLSQHKNCVVGYQFSPIGGATGGGNMKEDTTSFVDMKKLSASLEAKYGNILSWSGGKKLSDMDDVACFPWFKEDVNLFGVEGGADLSASAQFMRFVWTGGGSISIKKDLVSGQKSAAANYDLIKTGVDVAAGQSSITLTLPKKEMPLKLPYIHSGTDANGNALPETKQERNIGSFQLKIIGAVYGSIAASLHLSTELDIGNTANGLFGVRGTTPTSSSFANFSAGDKPAKVEGKAFAGLEVGGSVNCEFNWKPTATDAKNLNLNHAFLNLFKVGGGVRGTLGIGAECSFTLTFNGSRFIVMFNAGVTKGIGCGGTISAELNPQSMEAFLSLLLSITNSSSFKRFAFFDEEGRDDETFKALNSVMTVAISFGLKAGVVAMLPFRLIREMESRALEERNAGFVANFINNPDYVAKNALWIKNALPETLSKLLTVLTHYHVIPDNWFNWASEQEANSVAEQNAAQSNAILQIFKWLGAESDIPKAEQLDRFENTVQRMYLKDPTSLDPGEKWEKYADNLLKIKGFFVRCVMNKYEYTLENDVKNRKYNELMVLNYDSFVLYIDKLTHRNSLYQKDNYKYYVGGRNNFPDYMSSRDKASMAEQGYKKTKWKIIE</sequence>
<dbReference type="AlphaFoldDB" id="A6VUJ2"/>
<gene>
    <name evidence="1" type="ordered locus">Mmwyl1_1192</name>
</gene>
<dbReference type="OrthoDB" id="5833047at2"/>
<protein>
    <submittedName>
        <fullName evidence="1">Uncharacterized protein</fullName>
    </submittedName>
</protein>